<sequence>MNTKEAFQKVKTLTGYDSKPMPSAITDPLSFAEDLNIFYARFDTTNCSEECKALLETLPIPEPAHLLHCEGGRTDSIPFFPKRHHPAHAILSEVLHGTSSITMDGSIKAAPLRHTPACSGFRQTCEVPVSLIYCSLQTDH</sequence>
<gene>
    <name evidence="1" type="ORF">SKAU_G00231320</name>
</gene>
<evidence type="ECO:0000313" key="1">
    <source>
        <dbReference type="EMBL" id="KAJ8351656.1"/>
    </source>
</evidence>
<accession>A0A9Q1ITD0</accession>
<dbReference type="Proteomes" id="UP001152622">
    <property type="component" value="Chromosome 8"/>
</dbReference>
<protein>
    <submittedName>
        <fullName evidence="1">Uncharacterized protein</fullName>
    </submittedName>
</protein>
<proteinExistence type="predicted"/>
<name>A0A9Q1ITD0_SYNKA</name>
<dbReference type="OrthoDB" id="10037236at2759"/>
<keyword evidence="2" id="KW-1185">Reference proteome</keyword>
<dbReference type="AlphaFoldDB" id="A0A9Q1ITD0"/>
<dbReference type="EMBL" id="JAINUF010000008">
    <property type="protein sequence ID" value="KAJ8351656.1"/>
    <property type="molecule type" value="Genomic_DNA"/>
</dbReference>
<reference evidence="1" key="1">
    <citation type="journal article" date="2023" name="Science">
        <title>Genome structures resolve the early diversification of teleost fishes.</title>
        <authorList>
            <person name="Parey E."/>
            <person name="Louis A."/>
            <person name="Montfort J."/>
            <person name="Bouchez O."/>
            <person name="Roques C."/>
            <person name="Iampietro C."/>
            <person name="Lluch J."/>
            <person name="Castinel A."/>
            <person name="Donnadieu C."/>
            <person name="Desvignes T."/>
            <person name="Floi Bucao C."/>
            <person name="Jouanno E."/>
            <person name="Wen M."/>
            <person name="Mejri S."/>
            <person name="Dirks R."/>
            <person name="Jansen H."/>
            <person name="Henkel C."/>
            <person name="Chen W.J."/>
            <person name="Zahm M."/>
            <person name="Cabau C."/>
            <person name="Klopp C."/>
            <person name="Thompson A.W."/>
            <person name="Robinson-Rechavi M."/>
            <person name="Braasch I."/>
            <person name="Lecointre G."/>
            <person name="Bobe J."/>
            <person name="Postlethwait J.H."/>
            <person name="Berthelot C."/>
            <person name="Roest Crollius H."/>
            <person name="Guiguen Y."/>
        </authorList>
    </citation>
    <scope>NUCLEOTIDE SEQUENCE</scope>
    <source>
        <strain evidence="1">WJC10195</strain>
    </source>
</reference>
<organism evidence="1 2">
    <name type="scientific">Synaphobranchus kaupii</name>
    <name type="common">Kaup's arrowtooth eel</name>
    <dbReference type="NCBI Taxonomy" id="118154"/>
    <lineage>
        <taxon>Eukaryota</taxon>
        <taxon>Metazoa</taxon>
        <taxon>Chordata</taxon>
        <taxon>Craniata</taxon>
        <taxon>Vertebrata</taxon>
        <taxon>Euteleostomi</taxon>
        <taxon>Actinopterygii</taxon>
        <taxon>Neopterygii</taxon>
        <taxon>Teleostei</taxon>
        <taxon>Anguilliformes</taxon>
        <taxon>Synaphobranchidae</taxon>
        <taxon>Synaphobranchus</taxon>
    </lineage>
</organism>
<comment type="caution">
    <text evidence="1">The sequence shown here is derived from an EMBL/GenBank/DDBJ whole genome shotgun (WGS) entry which is preliminary data.</text>
</comment>
<evidence type="ECO:0000313" key="2">
    <source>
        <dbReference type="Proteomes" id="UP001152622"/>
    </source>
</evidence>